<dbReference type="RefSeq" id="WP_377179136.1">
    <property type="nucleotide sequence ID" value="NZ_JBHUHF010000001.1"/>
</dbReference>
<evidence type="ECO:0000313" key="2">
    <source>
        <dbReference type="Proteomes" id="UP001597338"/>
    </source>
</evidence>
<dbReference type="EMBL" id="JBHUHF010000001">
    <property type="protein sequence ID" value="MFD2024021.1"/>
    <property type="molecule type" value="Genomic_DNA"/>
</dbReference>
<comment type="caution">
    <text evidence="1">The sequence shown here is derived from an EMBL/GenBank/DDBJ whole genome shotgun (WGS) entry which is preliminary data.</text>
</comment>
<keyword evidence="2" id="KW-1185">Reference proteome</keyword>
<sequence>MTRRHTLHAPAAGIRLAVTTGTTIVLDPGPDERARRRNLTRERLLTAGVVVLTVVSVELLRTSESHDRPWTLAAGLLLSAAVCHAARPGRRTVPGVLVDVLEPLRATLPARPGEIHRLVWEAVGLISAEASGQTPFPESGGHLGEQIHARLRVLTAPVTRAATGLRASPTSARCSSSRPI</sequence>
<gene>
    <name evidence="1" type="ORF">ACFSL2_00700</name>
</gene>
<proteinExistence type="predicted"/>
<accession>A0ABW4UZN8</accession>
<evidence type="ECO:0000313" key="1">
    <source>
        <dbReference type="EMBL" id="MFD2024021.1"/>
    </source>
</evidence>
<reference evidence="2" key="1">
    <citation type="journal article" date="2019" name="Int. J. Syst. Evol. Microbiol.">
        <title>The Global Catalogue of Microorganisms (GCM) 10K type strain sequencing project: providing services to taxonomists for standard genome sequencing and annotation.</title>
        <authorList>
            <consortium name="The Broad Institute Genomics Platform"/>
            <consortium name="The Broad Institute Genome Sequencing Center for Infectious Disease"/>
            <person name="Wu L."/>
            <person name="Ma J."/>
        </authorList>
    </citation>
    <scope>NUCLEOTIDE SEQUENCE [LARGE SCALE GENOMIC DNA]</scope>
    <source>
        <strain evidence="2">CCM 7043</strain>
    </source>
</reference>
<dbReference type="Proteomes" id="UP001597338">
    <property type="component" value="Unassembled WGS sequence"/>
</dbReference>
<organism evidence="1 2">
    <name type="scientific">Promicromonospora aerolata</name>
    <dbReference type="NCBI Taxonomy" id="195749"/>
    <lineage>
        <taxon>Bacteria</taxon>
        <taxon>Bacillati</taxon>
        <taxon>Actinomycetota</taxon>
        <taxon>Actinomycetes</taxon>
        <taxon>Micrococcales</taxon>
        <taxon>Promicromonosporaceae</taxon>
        <taxon>Promicromonospora</taxon>
    </lineage>
</organism>
<name>A0ABW4UZN8_9MICO</name>
<protein>
    <submittedName>
        <fullName evidence="1">Uncharacterized protein</fullName>
    </submittedName>
</protein>